<comment type="caution">
    <text evidence="1">The sequence shown here is derived from an EMBL/GenBank/DDBJ whole genome shotgun (WGS) entry which is preliminary data.</text>
</comment>
<reference evidence="1 2" key="1">
    <citation type="journal article" date="2022" name="DNA Res.">
        <title>Chromosomal-level genome assembly of the orchid tree Bauhinia variegata (Leguminosae; Cercidoideae) supports the allotetraploid origin hypothesis of Bauhinia.</title>
        <authorList>
            <person name="Zhong Y."/>
            <person name="Chen Y."/>
            <person name="Zheng D."/>
            <person name="Pang J."/>
            <person name="Liu Y."/>
            <person name="Luo S."/>
            <person name="Meng S."/>
            <person name="Qian L."/>
            <person name="Wei D."/>
            <person name="Dai S."/>
            <person name="Zhou R."/>
        </authorList>
    </citation>
    <scope>NUCLEOTIDE SEQUENCE [LARGE SCALE GENOMIC DNA]</scope>
    <source>
        <strain evidence="1">BV-YZ2020</strain>
    </source>
</reference>
<proteinExistence type="predicted"/>
<gene>
    <name evidence="1" type="ORF">L6164_013420</name>
</gene>
<protein>
    <submittedName>
        <fullName evidence="1">Uncharacterized protein</fullName>
    </submittedName>
</protein>
<name>A0ACB9NFE1_BAUVA</name>
<dbReference type="Proteomes" id="UP000828941">
    <property type="component" value="Chromosome 6"/>
</dbReference>
<evidence type="ECO:0000313" key="1">
    <source>
        <dbReference type="EMBL" id="KAI4334706.1"/>
    </source>
</evidence>
<organism evidence="1 2">
    <name type="scientific">Bauhinia variegata</name>
    <name type="common">Purple orchid tree</name>
    <name type="synonym">Phanera variegata</name>
    <dbReference type="NCBI Taxonomy" id="167791"/>
    <lineage>
        <taxon>Eukaryota</taxon>
        <taxon>Viridiplantae</taxon>
        <taxon>Streptophyta</taxon>
        <taxon>Embryophyta</taxon>
        <taxon>Tracheophyta</taxon>
        <taxon>Spermatophyta</taxon>
        <taxon>Magnoliopsida</taxon>
        <taxon>eudicotyledons</taxon>
        <taxon>Gunneridae</taxon>
        <taxon>Pentapetalae</taxon>
        <taxon>rosids</taxon>
        <taxon>fabids</taxon>
        <taxon>Fabales</taxon>
        <taxon>Fabaceae</taxon>
        <taxon>Cercidoideae</taxon>
        <taxon>Cercideae</taxon>
        <taxon>Bauhiniinae</taxon>
        <taxon>Bauhinia</taxon>
    </lineage>
</organism>
<keyword evidence="2" id="KW-1185">Reference proteome</keyword>
<accession>A0ACB9NFE1</accession>
<dbReference type="EMBL" id="CM039431">
    <property type="protein sequence ID" value="KAI4334706.1"/>
    <property type="molecule type" value="Genomic_DNA"/>
</dbReference>
<evidence type="ECO:0000313" key="2">
    <source>
        <dbReference type="Proteomes" id="UP000828941"/>
    </source>
</evidence>
<sequence length="257" mass="30293">MHALIQEMGREIVRQKSPLKPGEWSRLWFYEDILHVLEENMGTDMIEFIMLELPKDEEVLETITGIPTSIKDLSAMGCRRLTSLSSRRLLSQKLHEDGGTYFILPGSWIPEWFHHHWHGSSLSFWFREKFPSIALFAVHHIRRDTPTVQIRLNSHEIDFQLFGRYSEYSNSLDIEYVSLFDLDKIIQSSGTDVAKMKYRKNGWNHVEVEFIAPWVMWIGVHVYKQKTNIENVRFTAPLIGAKKRKRAREHILRSPMK</sequence>